<evidence type="ECO:0008006" key="4">
    <source>
        <dbReference type="Google" id="ProtNLM"/>
    </source>
</evidence>
<proteinExistence type="predicted"/>
<dbReference type="Gene3D" id="1.10.443.10">
    <property type="entry name" value="Intergrase catalytic core"/>
    <property type="match status" value="1"/>
</dbReference>
<accession>A0A4R6F9X6</accession>
<keyword evidence="1" id="KW-0233">DNA recombination</keyword>
<reference evidence="2 3" key="1">
    <citation type="submission" date="2019-03" db="EMBL/GenBank/DDBJ databases">
        <title>Genomic Encyclopedia of Type Strains, Phase IV (KMG-IV): sequencing the most valuable type-strain genomes for metagenomic binning, comparative biology and taxonomic classification.</title>
        <authorList>
            <person name="Goeker M."/>
        </authorList>
    </citation>
    <scope>NUCLEOTIDE SEQUENCE [LARGE SCALE GENOMIC DNA]</scope>
    <source>
        <strain evidence="2 3">DSM 25059</strain>
    </source>
</reference>
<keyword evidence="3" id="KW-1185">Reference proteome</keyword>
<dbReference type="GO" id="GO:0006310">
    <property type="term" value="P:DNA recombination"/>
    <property type="evidence" value="ECO:0007669"/>
    <property type="project" value="UniProtKB-KW"/>
</dbReference>
<comment type="caution">
    <text evidence="2">The sequence shown here is derived from an EMBL/GenBank/DDBJ whole genome shotgun (WGS) entry which is preliminary data.</text>
</comment>
<gene>
    <name evidence="2" type="ORF">EV664_12317</name>
</gene>
<dbReference type="EMBL" id="SNWD01000023">
    <property type="protein sequence ID" value="TDN77853.1"/>
    <property type="molecule type" value="Genomic_DNA"/>
</dbReference>
<organism evidence="2 3">
    <name type="scientific">Stakelama pacifica</name>
    <dbReference type="NCBI Taxonomy" id="517720"/>
    <lineage>
        <taxon>Bacteria</taxon>
        <taxon>Pseudomonadati</taxon>
        <taxon>Pseudomonadota</taxon>
        <taxon>Alphaproteobacteria</taxon>
        <taxon>Sphingomonadales</taxon>
        <taxon>Sphingomonadaceae</taxon>
        <taxon>Stakelama</taxon>
    </lineage>
</organism>
<dbReference type="RefSeq" id="WP_229668391.1">
    <property type="nucleotide sequence ID" value="NZ_BMLU01000024.1"/>
</dbReference>
<dbReference type="GO" id="GO:0003677">
    <property type="term" value="F:DNA binding"/>
    <property type="evidence" value="ECO:0007669"/>
    <property type="project" value="InterPro"/>
</dbReference>
<dbReference type="GO" id="GO:0015074">
    <property type="term" value="P:DNA integration"/>
    <property type="evidence" value="ECO:0007669"/>
    <property type="project" value="InterPro"/>
</dbReference>
<name>A0A4R6F9X6_9SPHN</name>
<protein>
    <recommendedName>
        <fullName evidence="4">Integrase</fullName>
    </recommendedName>
</protein>
<dbReference type="AlphaFoldDB" id="A0A4R6F9X6"/>
<dbReference type="Proteomes" id="UP000295493">
    <property type="component" value="Unassembled WGS sequence"/>
</dbReference>
<evidence type="ECO:0000256" key="1">
    <source>
        <dbReference type="ARBA" id="ARBA00023172"/>
    </source>
</evidence>
<dbReference type="InterPro" id="IPR013762">
    <property type="entry name" value="Integrase-like_cat_sf"/>
</dbReference>
<dbReference type="SUPFAM" id="SSF56349">
    <property type="entry name" value="DNA breaking-rejoining enzymes"/>
    <property type="match status" value="1"/>
</dbReference>
<sequence>MQRQTYLLRKGARYHFRRRISLDGGCGHTITVPLTTAEPVEARHLVRRLAVKWDEVTMLIAQNFERGTLTIDEQRSLMRQALEDELAHATRHLALPGAREADDPAYRKILIAAYTIVADVPHDTAALTREQIERHFDDSWSDAERQLLLKTLTLYITPMCVSRSEAQDALKALEAPVNEGTLAEARRMLLSGRIEAQRRASLADHPLFVDRDVPAHYLLDDALVEQARRVEPIRPSLAPVPTPVATSPAVAAQPDDSGNCLFAKISTVRFSEQIDELLEMVVDQFDYAPDNGQRRAVFERFAWITGDKLLHHYEPADIQNYVRKMAAIPATYRFGELGKAGLMAKTFNEAMFDVPTDETRRSKRTINRDLSILDKASQVLAKDAWLPRYGTGMVMNFLAEWRKVPNDPADPKRMPWTPEHLRALYSLPLWRGGGGSTRRLKPDSPPRIYQDAAYWLPLFGTYMGVSREEGAGFEVVDFNFECEVPYALVQANMTRSKDGKSKGGLKRPSRHRVMPLHPELLRLGLKDYVKAIAAEGYDMIFPELYVDAAVSGERGKKAPAKGGRRFYAISWCYLMDATHGLLPLPESSSGKKADFHSQRTYSNSVLADPDVSKSIIADHMGHARAGTGDRNYLRRALTLGEVQELKERLAVMVRHMPIVTDHIERAPVKLLHINKRSRVGSAPGRNAKLKFCQ</sequence>
<dbReference type="InterPro" id="IPR011010">
    <property type="entry name" value="DNA_brk_join_enz"/>
</dbReference>
<evidence type="ECO:0000313" key="2">
    <source>
        <dbReference type="EMBL" id="TDN77853.1"/>
    </source>
</evidence>
<evidence type="ECO:0000313" key="3">
    <source>
        <dbReference type="Proteomes" id="UP000295493"/>
    </source>
</evidence>